<name>A0A6A5QI16_AMPQU</name>
<reference evidence="1" key="1">
    <citation type="journal article" date="2020" name="Stud. Mycol.">
        <title>101 Dothideomycetes genomes: a test case for predicting lifestyles and emergence of pathogens.</title>
        <authorList>
            <person name="Haridas S."/>
            <person name="Albert R."/>
            <person name="Binder M."/>
            <person name="Bloem J."/>
            <person name="Labutti K."/>
            <person name="Salamov A."/>
            <person name="Andreopoulos B."/>
            <person name="Baker S."/>
            <person name="Barry K."/>
            <person name="Bills G."/>
            <person name="Bluhm B."/>
            <person name="Cannon C."/>
            <person name="Castanera R."/>
            <person name="Culley D."/>
            <person name="Daum C."/>
            <person name="Ezra D."/>
            <person name="Gonzalez J."/>
            <person name="Henrissat B."/>
            <person name="Kuo A."/>
            <person name="Liang C."/>
            <person name="Lipzen A."/>
            <person name="Lutzoni F."/>
            <person name="Magnuson J."/>
            <person name="Mondo S."/>
            <person name="Nolan M."/>
            <person name="Ohm R."/>
            <person name="Pangilinan J."/>
            <person name="Park H.-J."/>
            <person name="Ramirez L."/>
            <person name="Alfaro M."/>
            <person name="Sun H."/>
            <person name="Tritt A."/>
            <person name="Yoshinaga Y."/>
            <person name="Zwiers L.-H."/>
            <person name="Turgeon B."/>
            <person name="Goodwin S."/>
            <person name="Spatafora J."/>
            <person name="Crous P."/>
            <person name="Grigoriev I."/>
        </authorList>
    </citation>
    <scope>NUCLEOTIDE SEQUENCE</scope>
    <source>
        <strain evidence="1">HMLAC05119</strain>
    </source>
</reference>
<dbReference type="EMBL" id="ML979136">
    <property type="protein sequence ID" value="KAF1915431.1"/>
    <property type="molecule type" value="Genomic_DNA"/>
</dbReference>
<dbReference type="Proteomes" id="UP000800096">
    <property type="component" value="Unassembled WGS sequence"/>
</dbReference>
<proteinExistence type="predicted"/>
<sequence length="185" mass="21364">MGCRRVIYSHVDACQTRTTHVKRVLPARHACRYHEPWRWGSTREDSRSRFGNCALRLFVCLHCGSTKSLREVEMVKRLVVLFCGFDGFELHVHMRSCVELIITLHLQLGLLVLSFLRVSCLGQLPLSHLMCSDKYARRMLLHVATPAVCLQQPQEKLNNNKGRWHPKCINVKRREGGTFKNAELV</sequence>
<protein>
    <submittedName>
        <fullName evidence="1">Uncharacterized protein</fullName>
    </submittedName>
</protein>
<organism evidence="1 2">
    <name type="scientific">Ampelomyces quisqualis</name>
    <name type="common">Powdery mildew agent</name>
    <dbReference type="NCBI Taxonomy" id="50730"/>
    <lineage>
        <taxon>Eukaryota</taxon>
        <taxon>Fungi</taxon>
        <taxon>Dikarya</taxon>
        <taxon>Ascomycota</taxon>
        <taxon>Pezizomycotina</taxon>
        <taxon>Dothideomycetes</taxon>
        <taxon>Pleosporomycetidae</taxon>
        <taxon>Pleosporales</taxon>
        <taxon>Pleosporineae</taxon>
        <taxon>Phaeosphaeriaceae</taxon>
        <taxon>Ampelomyces</taxon>
    </lineage>
</organism>
<evidence type="ECO:0000313" key="1">
    <source>
        <dbReference type="EMBL" id="KAF1915431.1"/>
    </source>
</evidence>
<accession>A0A6A5QI16</accession>
<evidence type="ECO:0000313" key="2">
    <source>
        <dbReference type="Proteomes" id="UP000800096"/>
    </source>
</evidence>
<keyword evidence="2" id="KW-1185">Reference proteome</keyword>
<dbReference type="AlphaFoldDB" id="A0A6A5QI16"/>
<gene>
    <name evidence="1" type="ORF">BDU57DRAFT_273169</name>
</gene>